<protein>
    <recommendedName>
        <fullName evidence="13">Dihydroxyacetone kinase</fullName>
        <ecNumber evidence="5">2.7.1.28</ecNumber>
        <ecNumber evidence="4">2.7.1.29</ecNumber>
    </recommendedName>
    <alternativeName>
        <fullName evidence="14">Glycerone kinase</fullName>
    </alternativeName>
    <alternativeName>
        <fullName evidence="15">Triokinase</fullName>
    </alternativeName>
    <alternativeName>
        <fullName evidence="16">Triose kinase</fullName>
    </alternativeName>
</protein>
<dbReference type="InterPro" id="IPR004006">
    <property type="entry name" value="DhaK_dom"/>
</dbReference>
<comment type="catalytic activity">
    <reaction evidence="11">
        <text>D-glyceraldehyde + ATP = D-glyceraldehyde 3-phosphate + ADP + H(+)</text>
        <dbReference type="Rhea" id="RHEA:13941"/>
        <dbReference type="ChEBI" id="CHEBI:15378"/>
        <dbReference type="ChEBI" id="CHEBI:17378"/>
        <dbReference type="ChEBI" id="CHEBI:30616"/>
        <dbReference type="ChEBI" id="CHEBI:59776"/>
        <dbReference type="ChEBI" id="CHEBI:456216"/>
        <dbReference type="EC" id="2.7.1.28"/>
    </reaction>
</comment>
<comment type="pathway">
    <text evidence="2">Polyol metabolism; glycerol fermentation; glycerone phosphate from glycerol (oxidative route): step 2/2.</text>
</comment>
<comment type="catalytic activity">
    <reaction evidence="12">
        <text>dihydroxyacetone + ATP = dihydroxyacetone phosphate + ADP + H(+)</text>
        <dbReference type="Rhea" id="RHEA:15773"/>
        <dbReference type="ChEBI" id="CHEBI:15378"/>
        <dbReference type="ChEBI" id="CHEBI:16016"/>
        <dbReference type="ChEBI" id="CHEBI:30616"/>
        <dbReference type="ChEBI" id="CHEBI:57642"/>
        <dbReference type="ChEBI" id="CHEBI:456216"/>
        <dbReference type="EC" id="2.7.1.29"/>
    </reaction>
</comment>
<evidence type="ECO:0000256" key="7">
    <source>
        <dbReference type="ARBA" id="ARBA00022741"/>
    </source>
</evidence>
<comment type="caution">
    <text evidence="21">The sequence shown here is derived from an EMBL/GenBank/DDBJ whole genome shotgun (WGS) entry which is preliminary data.</text>
</comment>
<evidence type="ECO:0000256" key="10">
    <source>
        <dbReference type="ARBA" id="ARBA00022840"/>
    </source>
</evidence>
<dbReference type="GO" id="GO:0005524">
    <property type="term" value="F:ATP binding"/>
    <property type="evidence" value="ECO:0007669"/>
    <property type="project" value="UniProtKB-KW"/>
</dbReference>
<comment type="function">
    <text evidence="1">Catalyzes both the phosphorylation of dihydroxyacetone and of glyceraldehyde.</text>
</comment>
<feature type="active site" description="Tele-hemiaminal-histidine intermediate" evidence="17">
    <location>
        <position position="233"/>
    </location>
</feature>
<keyword evidence="9" id="KW-0319">Glycerol metabolism</keyword>
<sequence length="610" mass="65149">MSSKHWNYKQDLVHAHLKGLCHANPDLLFIESERVVINRHSKQDKVMVLSGGGSGHEPLHAGFVGEGCLDVGVAGFVFASPSTKQIYSGLKAKPSKKGTVIVVKNYTGDILHFGLAAERAKAEGYPVELLIVGDDVSVGKTKNGMVGRRGLAGTALVHKITGAKAAKDSNKASLAEVYKVGENVVANLVTIGASLDHCTIPGNRHHEEEESEDEDEQKHLLKEDEIEVGMGIHNESGIKRVSPIPTIDTLVSDLLKYLLDKNDKERNYVDFDSSDEVVLLINNLGGTSNLELFAIQDTVVDLLASDYKIKPVRVYTGSYTTSLDGPGFSITLLNATKAGGKEILDLLDYPTAVPGWNSAYKSSEWDDKPSSYIIEAPATSDDSATSKVKFPQGTVKAVLESGCKKLLTKEPKITLYDTVAGDGDCGETLANGAHAILDLLASSNLEVSDGVKSLTQITDVVETAMGGTSGGLYSIFISALAKSLKEKELKDGGYEVTPPILATALKDALDSLYKYTRARVGDRTLIDALAPFVETFASTKGDLNKANKAAHEGAESTRKLKAKFGRASYVSEEEFKPFEAEGGLPDPGAIGLAALVDGFAEAYSKIASNL</sequence>
<dbReference type="Pfam" id="PF02733">
    <property type="entry name" value="Dak1"/>
    <property type="match status" value="1"/>
</dbReference>
<feature type="binding site" evidence="18">
    <location>
        <position position="104"/>
    </location>
    <ligand>
        <name>substrate</name>
    </ligand>
</feature>
<evidence type="ECO:0000259" key="19">
    <source>
        <dbReference type="PROSITE" id="PS51480"/>
    </source>
</evidence>
<evidence type="ECO:0000256" key="8">
    <source>
        <dbReference type="ARBA" id="ARBA00022777"/>
    </source>
</evidence>
<evidence type="ECO:0000256" key="14">
    <source>
        <dbReference type="ARBA" id="ARBA00075491"/>
    </source>
</evidence>
<dbReference type="InterPro" id="IPR036117">
    <property type="entry name" value="DhaL_dom_sf"/>
</dbReference>
<evidence type="ECO:0000256" key="6">
    <source>
        <dbReference type="ARBA" id="ARBA00022679"/>
    </source>
</evidence>
<evidence type="ECO:0000256" key="17">
    <source>
        <dbReference type="PIRSR" id="PIRSR612734-1"/>
    </source>
</evidence>
<evidence type="ECO:0000256" key="5">
    <source>
        <dbReference type="ARBA" id="ARBA00012110"/>
    </source>
</evidence>
<dbReference type="PROSITE" id="PS51480">
    <property type="entry name" value="DHAL"/>
    <property type="match status" value="1"/>
</dbReference>
<dbReference type="Proteomes" id="UP000769157">
    <property type="component" value="Unassembled WGS sequence"/>
</dbReference>
<feature type="binding site" evidence="18">
    <location>
        <begin position="53"/>
        <end position="56"/>
    </location>
    <ligand>
        <name>substrate</name>
    </ligand>
</feature>
<dbReference type="NCBIfam" id="TIGR02361">
    <property type="entry name" value="dak_ATP"/>
    <property type="match status" value="1"/>
</dbReference>
<dbReference type="AlphaFoldDB" id="A0A9P8T1L4"/>
<dbReference type="GO" id="GO:0061610">
    <property type="term" value="P:glycerol to glycerone phosphate metabolic process"/>
    <property type="evidence" value="ECO:0007669"/>
    <property type="project" value="UniProtKB-ARBA"/>
</dbReference>
<evidence type="ECO:0000256" key="11">
    <source>
        <dbReference type="ARBA" id="ARBA00047974"/>
    </source>
</evidence>
<dbReference type="FunFam" id="3.30.1180.20:FF:000001">
    <property type="entry name" value="Dihydroxyacetone kinase 1"/>
    <property type="match status" value="1"/>
</dbReference>
<keyword evidence="6" id="KW-0808">Transferase</keyword>
<dbReference type="InterPro" id="IPR004007">
    <property type="entry name" value="DhaL_dom"/>
</dbReference>
<dbReference type="InterPro" id="IPR012734">
    <property type="entry name" value="DhaK_ATP"/>
</dbReference>
<evidence type="ECO:0000256" key="13">
    <source>
        <dbReference type="ARBA" id="ARBA00068178"/>
    </source>
</evidence>
<evidence type="ECO:0000256" key="12">
    <source>
        <dbReference type="ARBA" id="ARBA00048898"/>
    </source>
</evidence>
<evidence type="ECO:0000256" key="4">
    <source>
        <dbReference type="ARBA" id="ARBA00012107"/>
    </source>
</evidence>
<dbReference type="SUPFAM" id="SSF82549">
    <property type="entry name" value="DAK1/DegV-like"/>
    <property type="match status" value="1"/>
</dbReference>
<reference evidence="21" key="1">
    <citation type="journal article" date="2021" name="Open Biol.">
        <title>Shared evolutionary footprints suggest mitochondrial oxidative damage underlies multiple complex I losses in fungi.</title>
        <authorList>
            <person name="Schikora-Tamarit M.A."/>
            <person name="Marcet-Houben M."/>
            <person name="Nosek J."/>
            <person name="Gabaldon T."/>
        </authorList>
    </citation>
    <scope>NUCLEOTIDE SEQUENCE</scope>
    <source>
        <strain evidence="21">CBS6075</strain>
    </source>
</reference>
<dbReference type="FunFam" id="1.25.40.340:FF:000001">
    <property type="entry name" value="Dihydroxyacetone kinase 1"/>
    <property type="match status" value="1"/>
</dbReference>
<dbReference type="Pfam" id="PF02734">
    <property type="entry name" value="Dak2"/>
    <property type="match status" value="1"/>
</dbReference>
<evidence type="ECO:0000256" key="3">
    <source>
        <dbReference type="ARBA" id="ARBA00008757"/>
    </source>
</evidence>
<dbReference type="PANTHER" id="PTHR28629:SF4">
    <property type="entry name" value="TRIOKINASE_FMN CYCLASE"/>
    <property type="match status" value="1"/>
</dbReference>
<evidence type="ECO:0000256" key="16">
    <source>
        <dbReference type="ARBA" id="ARBA00083754"/>
    </source>
</evidence>
<dbReference type="GeneID" id="70237963"/>
<proteinExistence type="inferred from homology"/>
<dbReference type="Gene3D" id="1.25.40.340">
    <property type="match status" value="1"/>
</dbReference>
<gene>
    <name evidence="21" type="ORF">OGAPHI_005999</name>
</gene>
<dbReference type="Gene3D" id="3.40.50.10440">
    <property type="entry name" value="Dihydroxyacetone kinase, domain 1"/>
    <property type="match status" value="1"/>
</dbReference>
<feature type="domain" description="DhaL" evidence="19">
    <location>
        <begin position="393"/>
        <end position="601"/>
    </location>
</feature>
<evidence type="ECO:0000313" key="22">
    <source>
        <dbReference type="Proteomes" id="UP000769157"/>
    </source>
</evidence>
<name>A0A9P8T1L4_9ASCO</name>
<dbReference type="EC" id="2.7.1.29" evidence="4"/>
<dbReference type="SUPFAM" id="SSF101473">
    <property type="entry name" value="DhaL-like"/>
    <property type="match status" value="1"/>
</dbReference>
<dbReference type="PANTHER" id="PTHR28629">
    <property type="entry name" value="TRIOKINASE/FMN CYCLASE"/>
    <property type="match status" value="1"/>
</dbReference>
<dbReference type="EMBL" id="JAEUBE010000414">
    <property type="protein sequence ID" value="KAH3661821.1"/>
    <property type="molecule type" value="Genomic_DNA"/>
</dbReference>
<dbReference type="GO" id="GO:0005829">
    <property type="term" value="C:cytosol"/>
    <property type="evidence" value="ECO:0007669"/>
    <property type="project" value="TreeGrafter"/>
</dbReference>
<feature type="domain" description="DhaK" evidence="20">
    <location>
        <begin position="8"/>
        <end position="356"/>
    </location>
</feature>
<dbReference type="GO" id="GO:0050354">
    <property type="term" value="F:triokinase activity"/>
    <property type="evidence" value="ECO:0007669"/>
    <property type="project" value="UniProtKB-EC"/>
</dbReference>
<dbReference type="OrthoDB" id="1724672at2759"/>
<dbReference type="GO" id="GO:0019563">
    <property type="term" value="P:glycerol catabolic process"/>
    <property type="evidence" value="ECO:0007669"/>
    <property type="project" value="TreeGrafter"/>
</dbReference>
<evidence type="ECO:0000256" key="18">
    <source>
        <dbReference type="PIRSR" id="PIRSR612734-2"/>
    </source>
</evidence>
<dbReference type="SMART" id="SM01120">
    <property type="entry name" value="Dak2"/>
    <property type="match status" value="1"/>
</dbReference>
<comment type="similarity">
    <text evidence="3">Belongs to the dihydroxyacetone kinase (DAK) family.</text>
</comment>
<dbReference type="EC" id="2.7.1.28" evidence="5"/>
<evidence type="ECO:0000256" key="2">
    <source>
        <dbReference type="ARBA" id="ARBA00004778"/>
    </source>
</evidence>
<evidence type="ECO:0000313" key="21">
    <source>
        <dbReference type="EMBL" id="KAH3661821.1"/>
    </source>
</evidence>
<dbReference type="GO" id="GO:0004371">
    <property type="term" value="F:glycerone kinase activity"/>
    <property type="evidence" value="ECO:0007669"/>
    <property type="project" value="UniProtKB-EC"/>
</dbReference>
<dbReference type="InterPro" id="IPR050861">
    <property type="entry name" value="Dihydroxyacetone_Kinase"/>
</dbReference>
<reference evidence="21" key="2">
    <citation type="submission" date="2021-01" db="EMBL/GenBank/DDBJ databases">
        <authorList>
            <person name="Schikora-Tamarit M.A."/>
        </authorList>
    </citation>
    <scope>NUCLEOTIDE SEQUENCE</scope>
    <source>
        <strain evidence="21">CBS6075</strain>
    </source>
</reference>
<evidence type="ECO:0000259" key="20">
    <source>
        <dbReference type="PROSITE" id="PS51481"/>
    </source>
</evidence>
<dbReference type="FunFam" id="3.40.50.10440:FF:000001">
    <property type="entry name" value="Dihydroxyacetone kinase, DhaK subunit"/>
    <property type="match status" value="1"/>
</dbReference>
<keyword evidence="22" id="KW-1185">Reference proteome</keyword>
<evidence type="ECO:0000256" key="1">
    <source>
        <dbReference type="ARBA" id="ARBA00003264"/>
    </source>
</evidence>
<dbReference type="Gene3D" id="3.30.1180.20">
    <property type="entry name" value="Dihydroxyacetone kinase, domain 2"/>
    <property type="match status" value="1"/>
</dbReference>
<dbReference type="PROSITE" id="PS51481">
    <property type="entry name" value="DHAK"/>
    <property type="match status" value="1"/>
</dbReference>
<keyword evidence="8" id="KW-0418">Kinase</keyword>
<feature type="binding site" evidence="18">
    <location>
        <position position="109"/>
    </location>
    <ligand>
        <name>substrate</name>
    </ligand>
</feature>
<dbReference type="RefSeq" id="XP_046058925.1">
    <property type="nucleotide sequence ID" value="XM_046207243.1"/>
</dbReference>
<evidence type="ECO:0000256" key="15">
    <source>
        <dbReference type="ARBA" id="ARBA00079901"/>
    </source>
</evidence>
<keyword evidence="7" id="KW-0547">Nucleotide-binding</keyword>
<accession>A0A9P8T1L4</accession>
<organism evidence="21 22">
    <name type="scientific">Ogataea philodendri</name>
    <dbReference type="NCBI Taxonomy" id="1378263"/>
    <lineage>
        <taxon>Eukaryota</taxon>
        <taxon>Fungi</taxon>
        <taxon>Dikarya</taxon>
        <taxon>Ascomycota</taxon>
        <taxon>Saccharomycotina</taxon>
        <taxon>Pichiomycetes</taxon>
        <taxon>Pichiales</taxon>
        <taxon>Pichiaceae</taxon>
        <taxon>Ogataea</taxon>
    </lineage>
</organism>
<evidence type="ECO:0000256" key="9">
    <source>
        <dbReference type="ARBA" id="ARBA00022798"/>
    </source>
</evidence>
<keyword evidence="10" id="KW-0067">ATP-binding</keyword>